<evidence type="ECO:0000313" key="7">
    <source>
        <dbReference type="Proteomes" id="UP001189429"/>
    </source>
</evidence>
<evidence type="ECO:0000256" key="5">
    <source>
        <dbReference type="SAM" id="MobiDB-lite"/>
    </source>
</evidence>
<keyword evidence="3" id="KW-0602">Photosynthesis</keyword>
<dbReference type="InterPro" id="IPR036691">
    <property type="entry name" value="Endo/exonu/phosph_ase_sf"/>
</dbReference>
<reference evidence="6" key="1">
    <citation type="submission" date="2023-10" db="EMBL/GenBank/DDBJ databases">
        <authorList>
            <person name="Chen Y."/>
            <person name="Shah S."/>
            <person name="Dougan E. K."/>
            <person name="Thang M."/>
            <person name="Chan C."/>
        </authorList>
    </citation>
    <scope>NUCLEOTIDE SEQUENCE [LARGE SCALE GENOMIC DNA]</scope>
</reference>
<evidence type="ECO:0000256" key="3">
    <source>
        <dbReference type="ARBA" id="ARBA00022531"/>
    </source>
</evidence>
<dbReference type="EMBL" id="CAUYUJ010005147">
    <property type="protein sequence ID" value="CAK0812460.1"/>
    <property type="molecule type" value="Genomic_DNA"/>
</dbReference>
<dbReference type="InterPro" id="IPR001344">
    <property type="entry name" value="Chloro_AB-bd_pln"/>
</dbReference>
<proteinExistence type="predicted"/>
<evidence type="ECO:0000313" key="6">
    <source>
        <dbReference type="EMBL" id="CAK0812460.1"/>
    </source>
</evidence>
<dbReference type="Gene3D" id="3.60.10.10">
    <property type="entry name" value="Endonuclease/exonuclease/phosphatase"/>
    <property type="match status" value="1"/>
</dbReference>
<name>A0ABN9R2H8_9DINO</name>
<dbReference type="PANTHER" id="PTHR21649">
    <property type="entry name" value="CHLOROPHYLL A/B BINDING PROTEIN"/>
    <property type="match status" value="1"/>
</dbReference>
<dbReference type="Gene3D" id="1.10.3460.10">
    <property type="entry name" value="Chlorophyll a/b binding protein domain"/>
    <property type="match status" value="3"/>
</dbReference>
<keyword evidence="4" id="KW-0934">Plastid</keyword>
<protein>
    <submittedName>
        <fullName evidence="6">Uncharacterized protein</fullName>
    </submittedName>
</protein>
<dbReference type="SUPFAM" id="SSF103511">
    <property type="entry name" value="Chlorophyll a-b binding protein"/>
    <property type="match status" value="3"/>
</dbReference>
<sequence>MRGKRALRRAVRLALVAGVAWYRGQRITRASAAQLVTPETVAEMAQLPHRADDRVLVKVKRDDEEQEQRATWKQRALKVWSFNVESLRRVGRLDELLELARKESVATFTMQGTQMDLGKTWKSGSFEVHSLARSGRGQRDGCVTAINLKYFQKGEVRCEHAWLEGQLQGVRLRRVSKKRFERDIYVLNAYAPTNEAGHVPKGAEAMEYRENHLEAGDLFWQVCRRAVGQVPARASLIVTLDANAHEWPNINANGHALMELMEDYGLMALNTADLPLNLGGYRDHRPLESRIFAGVKAAKTVKEAGKFRWRRELMSADLLKAQQAEEDADNLVRLPDRALNFRLKVLEGLEAKGLQEDWADTCGAGVPYESPSEYFNELEGVVIEAAMQDYISPPVAGKRIGAVFSEETVKLIRSKQCWQYQLAAPPDGARWLLAHCQSRFDAVAKLVCDGQAMELDGRPIQAGRNTRDDDRIGSYGMGAVKESIMVFNAAQSRGDAPQRFKDGETMQLRKPKGDGCSAPRDYRTINLISHVGKAYAKAFDGVVRENMWRSLEALEVRWDARVTLEELHEGMCYLFRDVTTHEPVARIWVNQGGMRVNTRKTEMLLTPTGVGSKRRLKDIRAQSTGIVTWEGDDCFPLRPQQTVKYLGAQLAATGTRHVEATNRVRAANSTHARLLRRACKSGFSPKLKIIVWKALVRSVCLYCLEIANLAKREFNRLESWQVRKLRGRLNSPAHLYKKTNREIRKQARAPTVASTLLLRRLRLAMGEQSGLPTLLLEDMRQMWQTVDAQEKLAARRLVLLHGDSPGLAEPWLRWLAFLEPRSFRRVLTCGGERDTVTDTAAIVAGVLKLDIQNHQSLLPLQCLHLLRWAMFKPIGEAQVTAGSNESKRTAAEAGVVGDQPDVVGLLAKALARLALQREDMARSAHRGDNFVIPLKPTQKMATALGQALAYYEEEGTKAKEKAKEKQEEFMGNPLGKRPDALARAVMFRMSEAVEDKKDAVLAAVEQGIEPQAAKAALDELLKVGKMVQDPQMKFAATRCFKVKSKNDEEGLKARECKWIFAVNYYPGLKESLNLLRRNGALAAVGAGLQCDVATRSKAAKEAESLAFKGGKGTQTSRSKKLRQSSPGDEVSPDFLFALRTLGQPLPLVHETYGEGMFAWRRDVLTQLPADWYREFKRLMYEATASGTSAETHSKNPDRGYTRNDVKHHDDAMMAILPLLFSRAAPVKQDFPAWLVSPSTLDLFDTVENMFRFYEPGPHPDSTLIPTHAAGDPGCECPPDALGWYPQRGRCHCLLASQPAAKSGRWVKVVRMDTVRSALQLTVLAGNPGPGMAKPMAATATLAGCIGKGAAFAPGARAGDAPLRGAGAPSGVADVGPGAAPPPRSTATTAVAAVAVAVAGAALTRTRRGGKQSAVACRAELTEIPYGAARVAANPVGGMVGAPSEAERFLIGGDEIYDPLNIAARCPQYLPWFREAELKHGDTPDLLPDFVRIPASGDVAGCYEASSTVAAHNACVAGSANGLGGPLFQVFAFCGFFEMLTTYPKFCKTGNEVTIENAGDYKLGINFLPAETAAANDLKLKELKNGRLAMLAFSGAITQAVATGSGFPWLGAETPAGAVATEKASSGFGASVRPAAGALARGARRVAMRAGPEGGYKMSKAVPFLPASPALEGYVGEEDGFDPIGMSLAWDIRWLREAELKHGRVAMLAVVGWITTDLGFRVPGEPFANLSTLDAHDAMVKFGSMPQMLCWAGYFEAFGFLAIINAMEGKTDRKPGDFGIRTWYPKDEKGQYEMQLKELRNGRLAMLAFGGIATAGAFSGKTWPFFGVDVFAEGSTLRAASAAGTRSSFCGASRAPQRSRTSAVAARAEVSRSLPFMPKPQNLAGYVGEEQEFDPLGFSDTFDMKWLRESELKHGRVCMLATVGFATQQYATFPGMAPTENALNAVYTETNGLITLIFLAGYIESQTYNGKVTMLDMFEGEGDKVPGDFNFGSGFLKGKTDKEVYDMKLKELNNGRLAMLAFGGMVHHNLVVNGPLFPIFPDGWAGPQGTWTVNGFPIESMASRLVEEGGGNSPIGLQNLF</sequence>
<evidence type="ECO:0000256" key="4">
    <source>
        <dbReference type="ARBA" id="ARBA00022640"/>
    </source>
</evidence>
<feature type="region of interest" description="Disordered" evidence="5">
    <location>
        <begin position="1104"/>
        <end position="1129"/>
    </location>
</feature>
<dbReference type="InterPro" id="IPR022796">
    <property type="entry name" value="Chloroa_b-bind"/>
</dbReference>
<gene>
    <name evidence="6" type="ORF">PCOR1329_LOCUS16740</name>
</gene>
<comment type="caution">
    <text evidence="6">The sequence shown here is derived from an EMBL/GenBank/DDBJ whole genome shotgun (WGS) entry which is preliminary data.</text>
</comment>
<evidence type="ECO:0000256" key="2">
    <source>
        <dbReference type="ARBA" id="ARBA00022528"/>
    </source>
</evidence>
<comment type="subcellular location">
    <subcellularLocation>
        <location evidence="1">Plastid</location>
        <location evidence="1">Chloroplast</location>
    </subcellularLocation>
</comment>
<accession>A0ABN9R2H8</accession>
<organism evidence="6 7">
    <name type="scientific">Prorocentrum cordatum</name>
    <dbReference type="NCBI Taxonomy" id="2364126"/>
    <lineage>
        <taxon>Eukaryota</taxon>
        <taxon>Sar</taxon>
        <taxon>Alveolata</taxon>
        <taxon>Dinophyceae</taxon>
        <taxon>Prorocentrales</taxon>
        <taxon>Prorocentraceae</taxon>
        <taxon>Prorocentrum</taxon>
    </lineage>
</organism>
<dbReference type="Proteomes" id="UP001189429">
    <property type="component" value="Unassembled WGS sequence"/>
</dbReference>
<dbReference type="Pfam" id="PF00504">
    <property type="entry name" value="Chloroa_b-bind"/>
    <property type="match status" value="3"/>
</dbReference>
<keyword evidence="2" id="KW-0150">Chloroplast</keyword>
<keyword evidence="7" id="KW-1185">Reference proteome</keyword>
<evidence type="ECO:0000256" key="1">
    <source>
        <dbReference type="ARBA" id="ARBA00004229"/>
    </source>
</evidence>